<keyword evidence="2" id="KW-0472">Membrane</keyword>
<feature type="transmembrane region" description="Helical" evidence="2">
    <location>
        <begin position="12"/>
        <end position="32"/>
    </location>
</feature>
<feature type="region of interest" description="Disordered" evidence="1">
    <location>
        <begin position="90"/>
        <end position="116"/>
    </location>
</feature>
<sequence length="303" mass="34195">MPYWTLTDFLGLLYFFGQILIVYYLFYIHLLATNSYGTHGIRHLSTFWILAIPGVELHSFLQLVTTTQQGSHPDKTQPHTCCCRHVVTRHGDNSPNEAPNGNRTDGNTRRHDRWQRTKWQCAKRQCYRLTYNQQNEENNEWNGHWPHEDPPYEPRAPRNDGPPHEYTPDGNPRAKGYTANEHRAEPTSGPTNHTPAAAAPRPQTRDPKPHDPKPAKRRPTEPNPTNETAEWGPPSGTPANNGHMNHTCSSGPEADPNPVQPPSPNLVSDNPANETPASDDPTNETLVDTVAQKEQPCLLFLCY</sequence>
<feature type="compositionally biased region" description="Polar residues" evidence="1">
    <location>
        <begin position="93"/>
        <end position="105"/>
    </location>
</feature>
<reference evidence="3" key="1">
    <citation type="journal article" date="2020" name="Nat. Commun.">
        <title>Large-scale genome sequencing of mycorrhizal fungi provides insights into the early evolution of symbiotic traits.</title>
        <authorList>
            <person name="Miyauchi S."/>
            <person name="Kiss E."/>
            <person name="Kuo A."/>
            <person name="Drula E."/>
            <person name="Kohler A."/>
            <person name="Sanchez-Garcia M."/>
            <person name="Morin E."/>
            <person name="Andreopoulos B."/>
            <person name="Barry K.W."/>
            <person name="Bonito G."/>
            <person name="Buee M."/>
            <person name="Carver A."/>
            <person name="Chen C."/>
            <person name="Cichocki N."/>
            <person name="Clum A."/>
            <person name="Culley D."/>
            <person name="Crous P.W."/>
            <person name="Fauchery L."/>
            <person name="Girlanda M."/>
            <person name="Hayes R.D."/>
            <person name="Keri Z."/>
            <person name="LaButti K."/>
            <person name="Lipzen A."/>
            <person name="Lombard V."/>
            <person name="Magnuson J."/>
            <person name="Maillard F."/>
            <person name="Murat C."/>
            <person name="Nolan M."/>
            <person name="Ohm R.A."/>
            <person name="Pangilinan J."/>
            <person name="Pereira M.F."/>
            <person name="Perotto S."/>
            <person name="Peter M."/>
            <person name="Pfister S."/>
            <person name="Riley R."/>
            <person name="Sitrit Y."/>
            <person name="Stielow J.B."/>
            <person name="Szollosi G."/>
            <person name="Zifcakova L."/>
            <person name="Stursova M."/>
            <person name="Spatafora J.W."/>
            <person name="Tedersoo L."/>
            <person name="Vaario L.M."/>
            <person name="Yamada A."/>
            <person name="Yan M."/>
            <person name="Wang P."/>
            <person name="Xu J."/>
            <person name="Bruns T."/>
            <person name="Baldrian P."/>
            <person name="Vilgalys R."/>
            <person name="Dunand C."/>
            <person name="Henrissat B."/>
            <person name="Grigoriev I.V."/>
            <person name="Hibbett D."/>
            <person name="Nagy L.G."/>
            <person name="Martin F.M."/>
        </authorList>
    </citation>
    <scope>NUCLEOTIDE SEQUENCE</scope>
    <source>
        <strain evidence="3">UP504</strain>
    </source>
</reference>
<evidence type="ECO:0000256" key="2">
    <source>
        <dbReference type="SAM" id="Phobius"/>
    </source>
</evidence>
<keyword evidence="4" id="KW-1185">Reference proteome</keyword>
<feature type="compositionally biased region" description="Polar residues" evidence="1">
    <location>
        <begin position="265"/>
        <end position="276"/>
    </location>
</feature>
<dbReference type="Proteomes" id="UP000886523">
    <property type="component" value="Unassembled WGS sequence"/>
</dbReference>
<feature type="compositionally biased region" description="Polar residues" evidence="1">
    <location>
        <begin position="237"/>
        <end position="250"/>
    </location>
</feature>
<feature type="region of interest" description="Disordered" evidence="1">
    <location>
        <begin position="137"/>
        <end position="289"/>
    </location>
</feature>
<dbReference type="AlphaFoldDB" id="A0A9P6B484"/>
<feature type="compositionally biased region" description="Basic and acidic residues" evidence="1">
    <location>
        <begin position="145"/>
        <end position="167"/>
    </location>
</feature>
<name>A0A9P6B484_9AGAM</name>
<gene>
    <name evidence="3" type="ORF">BS47DRAFT_1359858</name>
</gene>
<protein>
    <submittedName>
        <fullName evidence="3">Uncharacterized protein</fullName>
    </submittedName>
</protein>
<evidence type="ECO:0000256" key="1">
    <source>
        <dbReference type="SAM" id="MobiDB-lite"/>
    </source>
</evidence>
<organism evidence="3 4">
    <name type="scientific">Hydnum rufescens UP504</name>
    <dbReference type="NCBI Taxonomy" id="1448309"/>
    <lineage>
        <taxon>Eukaryota</taxon>
        <taxon>Fungi</taxon>
        <taxon>Dikarya</taxon>
        <taxon>Basidiomycota</taxon>
        <taxon>Agaricomycotina</taxon>
        <taxon>Agaricomycetes</taxon>
        <taxon>Cantharellales</taxon>
        <taxon>Hydnaceae</taxon>
        <taxon>Hydnum</taxon>
    </lineage>
</organism>
<accession>A0A9P6B484</accession>
<proteinExistence type="predicted"/>
<keyword evidence="2" id="KW-1133">Transmembrane helix</keyword>
<keyword evidence="2" id="KW-0812">Transmembrane</keyword>
<comment type="caution">
    <text evidence="3">The sequence shown here is derived from an EMBL/GenBank/DDBJ whole genome shotgun (WGS) entry which is preliminary data.</text>
</comment>
<evidence type="ECO:0000313" key="3">
    <source>
        <dbReference type="EMBL" id="KAF9517097.1"/>
    </source>
</evidence>
<dbReference type="EMBL" id="MU128934">
    <property type="protein sequence ID" value="KAF9517097.1"/>
    <property type="molecule type" value="Genomic_DNA"/>
</dbReference>
<feature type="transmembrane region" description="Helical" evidence="2">
    <location>
        <begin position="44"/>
        <end position="64"/>
    </location>
</feature>
<evidence type="ECO:0000313" key="4">
    <source>
        <dbReference type="Proteomes" id="UP000886523"/>
    </source>
</evidence>
<feature type="compositionally biased region" description="Basic and acidic residues" evidence="1">
    <location>
        <begin position="203"/>
        <end position="220"/>
    </location>
</feature>